<keyword evidence="10" id="KW-0408">Iron</keyword>
<dbReference type="InterPro" id="IPR001128">
    <property type="entry name" value="Cyt_P450"/>
</dbReference>
<dbReference type="RefSeq" id="XP_011504120.1">
    <property type="nucleotide sequence ID" value="XM_011505818.1"/>
</dbReference>
<dbReference type="InterPro" id="IPR050476">
    <property type="entry name" value="Insect_CytP450_Detox"/>
</dbReference>
<keyword evidence="13" id="KW-1185">Reference proteome</keyword>
<evidence type="ECO:0000256" key="9">
    <source>
        <dbReference type="ARBA" id="ARBA00023002"/>
    </source>
</evidence>
<dbReference type="GeneID" id="105367189"/>
<evidence type="ECO:0000256" key="1">
    <source>
        <dbReference type="ARBA" id="ARBA00001971"/>
    </source>
</evidence>
<organism evidence="13 14">
    <name type="scientific">Ceratosolen solmsi marchali</name>
    <dbReference type="NCBI Taxonomy" id="326594"/>
    <lineage>
        <taxon>Eukaryota</taxon>
        <taxon>Metazoa</taxon>
        <taxon>Ecdysozoa</taxon>
        <taxon>Arthropoda</taxon>
        <taxon>Hexapoda</taxon>
        <taxon>Insecta</taxon>
        <taxon>Pterygota</taxon>
        <taxon>Neoptera</taxon>
        <taxon>Endopterygota</taxon>
        <taxon>Hymenoptera</taxon>
        <taxon>Apocrita</taxon>
        <taxon>Proctotrupomorpha</taxon>
        <taxon>Chalcidoidea</taxon>
        <taxon>Agaonidae</taxon>
        <taxon>Agaoninae</taxon>
        <taxon>Ceratosolen</taxon>
    </lineage>
</organism>
<dbReference type="PANTHER" id="PTHR24292:SF54">
    <property type="entry name" value="CYP9F3-RELATED"/>
    <property type="match status" value="1"/>
</dbReference>
<comment type="subcellular location">
    <subcellularLocation>
        <location evidence="3">Endoplasmic reticulum membrane</location>
        <topology evidence="3">Peripheral membrane protein</topology>
    </subcellularLocation>
    <subcellularLocation>
        <location evidence="2">Microsome membrane</location>
        <topology evidence="2">Peripheral membrane protein</topology>
    </subcellularLocation>
</comment>
<protein>
    <submittedName>
        <fullName evidence="14">Probable cytochrome P450 6a14</fullName>
    </submittedName>
</protein>
<evidence type="ECO:0000256" key="6">
    <source>
        <dbReference type="ARBA" id="ARBA00022723"/>
    </source>
</evidence>
<dbReference type="AlphaFoldDB" id="A0AAJ6YTL5"/>
<accession>A0AAJ6YTL5</accession>
<name>A0AAJ6YTL5_9HYME</name>
<evidence type="ECO:0000256" key="5">
    <source>
        <dbReference type="ARBA" id="ARBA00022617"/>
    </source>
</evidence>
<evidence type="ECO:0000256" key="11">
    <source>
        <dbReference type="ARBA" id="ARBA00023033"/>
    </source>
</evidence>
<evidence type="ECO:0000256" key="3">
    <source>
        <dbReference type="ARBA" id="ARBA00004406"/>
    </source>
</evidence>
<dbReference type="Proteomes" id="UP000695007">
    <property type="component" value="Unplaced"/>
</dbReference>
<feature type="non-terminal residue" evidence="14">
    <location>
        <position position="1"/>
    </location>
</feature>
<sequence length="94" mass="10866">MEATAQAFVFFLAGFQNTSSTVSFSLYELAVNPDIQENLYNEIDEFLQSSETFNFDNLMKLKYLDMVLNETLRKHALLSILNRICVKDYQIPNS</sequence>
<gene>
    <name evidence="14" type="primary">LOC105367189</name>
</gene>
<reference evidence="14" key="1">
    <citation type="submission" date="2025-08" db="UniProtKB">
        <authorList>
            <consortium name="RefSeq"/>
        </authorList>
    </citation>
    <scope>IDENTIFICATION</scope>
</reference>
<dbReference type="KEGG" id="csol:105367189"/>
<dbReference type="GO" id="GO:0016705">
    <property type="term" value="F:oxidoreductase activity, acting on paired donors, with incorporation or reduction of molecular oxygen"/>
    <property type="evidence" value="ECO:0007669"/>
    <property type="project" value="InterPro"/>
</dbReference>
<evidence type="ECO:0000256" key="10">
    <source>
        <dbReference type="ARBA" id="ARBA00023004"/>
    </source>
</evidence>
<dbReference type="GO" id="GO:0005506">
    <property type="term" value="F:iron ion binding"/>
    <property type="evidence" value="ECO:0007669"/>
    <property type="project" value="InterPro"/>
</dbReference>
<comment type="cofactor">
    <cofactor evidence="1">
        <name>heme</name>
        <dbReference type="ChEBI" id="CHEBI:30413"/>
    </cofactor>
</comment>
<evidence type="ECO:0000256" key="7">
    <source>
        <dbReference type="ARBA" id="ARBA00022824"/>
    </source>
</evidence>
<evidence type="ECO:0000256" key="4">
    <source>
        <dbReference type="ARBA" id="ARBA00010617"/>
    </source>
</evidence>
<dbReference type="GO" id="GO:0020037">
    <property type="term" value="F:heme binding"/>
    <property type="evidence" value="ECO:0007669"/>
    <property type="project" value="InterPro"/>
</dbReference>
<keyword evidence="7" id="KW-0256">Endoplasmic reticulum</keyword>
<evidence type="ECO:0000313" key="14">
    <source>
        <dbReference type="RefSeq" id="XP_011504120.1"/>
    </source>
</evidence>
<keyword evidence="12" id="KW-0472">Membrane</keyword>
<dbReference type="Pfam" id="PF00067">
    <property type="entry name" value="p450"/>
    <property type="match status" value="1"/>
</dbReference>
<evidence type="ECO:0000256" key="12">
    <source>
        <dbReference type="ARBA" id="ARBA00023136"/>
    </source>
</evidence>
<feature type="non-terminal residue" evidence="14">
    <location>
        <position position="94"/>
    </location>
</feature>
<keyword evidence="9" id="KW-0560">Oxidoreductase</keyword>
<keyword evidence="6" id="KW-0479">Metal-binding</keyword>
<keyword evidence="5" id="KW-0349">Heme</keyword>
<dbReference type="GO" id="GO:0005789">
    <property type="term" value="C:endoplasmic reticulum membrane"/>
    <property type="evidence" value="ECO:0007669"/>
    <property type="project" value="UniProtKB-SubCell"/>
</dbReference>
<proteinExistence type="inferred from homology"/>
<keyword evidence="8" id="KW-0492">Microsome</keyword>
<dbReference type="PANTHER" id="PTHR24292">
    <property type="entry name" value="CYTOCHROME P450"/>
    <property type="match status" value="1"/>
</dbReference>
<evidence type="ECO:0000256" key="8">
    <source>
        <dbReference type="ARBA" id="ARBA00022848"/>
    </source>
</evidence>
<comment type="similarity">
    <text evidence="4">Belongs to the cytochrome P450 family.</text>
</comment>
<dbReference type="SUPFAM" id="SSF48264">
    <property type="entry name" value="Cytochrome P450"/>
    <property type="match status" value="1"/>
</dbReference>
<dbReference type="GO" id="GO:0004497">
    <property type="term" value="F:monooxygenase activity"/>
    <property type="evidence" value="ECO:0007669"/>
    <property type="project" value="UniProtKB-KW"/>
</dbReference>
<keyword evidence="11" id="KW-0503">Monooxygenase</keyword>
<evidence type="ECO:0000313" key="13">
    <source>
        <dbReference type="Proteomes" id="UP000695007"/>
    </source>
</evidence>
<evidence type="ECO:0000256" key="2">
    <source>
        <dbReference type="ARBA" id="ARBA00004174"/>
    </source>
</evidence>
<dbReference type="Gene3D" id="1.10.630.10">
    <property type="entry name" value="Cytochrome P450"/>
    <property type="match status" value="1"/>
</dbReference>
<dbReference type="InterPro" id="IPR036396">
    <property type="entry name" value="Cyt_P450_sf"/>
</dbReference>